<keyword evidence="1" id="KW-1133">Transmembrane helix</keyword>
<protein>
    <recommendedName>
        <fullName evidence="4">DUF4149 domain-containing protein</fullName>
    </recommendedName>
</protein>
<feature type="transmembrane region" description="Helical" evidence="1">
    <location>
        <begin position="49"/>
        <end position="67"/>
    </location>
</feature>
<keyword evidence="1" id="KW-0812">Transmembrane</keyword>
<evidence type="ECO:0000313" key="2">
    <source>
        <dbReference type="EMBL" id="MFC5498603.1"/>
    </source>
</evidence>
<keyword evidence="1" id="KW-0472">Membrane</keyword>
<gene>
    <name evidence="2" type="ORF">ACFPOE_13735</name>
</gene>
<sequence>MPGAMIAALVFTVALLVTTAYFILGSIPLLVLKHDTPLDARFVRGFFNVYYRAAVATAGATAVSYAIAQRPGLATGAALLALLAIVLRSRIIPKMDALGTEIQSNPMDAIPGFRRTHVTAIAINVVQLAAIVWSLTVSL</sequence>
<feature type="transmembrane region" description="Helical" evidence="1">
    <location>
        <begin position="112"/>
        <end position="135"/>
    </location>
</feature>
<comment type="caution">
    <text evidence="2">The sequence shown here is derived from an EMBL/GenBank/DDBJ whole genome shotgun (WGS) entry which is preliminary data.</text>
</comment>
<feature type="transmembrane region" description="Helical" evidence="1">
    <location>
        <begin position="6"/>
        <end position="29"/>
    </location>
</feature>
<keyword evidence="3" id="KW-1185">Reference proteome</keyword>
<proteinExistence type="predicted"/>
<dbReference type="Proteomes" id="UP001596037">
    <property type="component" value="Unassembled WGS sequence"/>
</dbReference>
<evidence type="ECO:0008006" key="4">
    <source>
        <dbReference type="Google" id="ProtNLM"/>
    </source>
</evidence>
<dbReference type="RefSeq" id="WP_376850692.1">
    <property type="nucleotide sequence ID" value="NZ_JBHSMF010000009.1"/>
</dbReference>
<accession>A0ABW0NFA6</accession>
<feature type="transmembrane region" description="Helical" evidence="1">
    <location>
        <begin position="73"/>
        <end position="91"/>
    </location>
</feature>
<evidence type="ECO:0000313" key="3">
    <source>
        <dbReference type="Proteomes" id="UP001596037"/>
    </source>
</evidence>
<name>A0ABW0NFA6_9BURK</name>
<reference evidence="3" key="1">
    <citation type="journal article" date="2019" name="Int. J. Syst. Evol. Microbiol.">
        <title>The Global Catalogue of Microorganisms (GCM) 10K type strain sequencing project: providing services to taxonomists for standard genome sequencing and annotation.</title>
        <authorList>
            <consortium name="The Broad Institute Genomics Platform"/>
            <consortium name="The Broad Institute Genome Sequencing Center for Infectious Disease"/>
            <person name="Wu L."/>
            <person name="Ma J."/>
        </authorList>
    </citation>
    <scope>NUCLEOTIDE SEQUENCE [LARGE SCALE GENOMIC DNA]</scope>
    <source>
        <strain evidence="3">CCUG 57401</strain>
    </source>
</reference>
<dbReference type="EMBL" id="JBHSMF010000009">
    <property type="protein sequence ID" value="MFC5498603.1"/>
    <property type="molecule type" value="Genomic_DNA"/>
</dbReference>
<organism evidence="2 3">
    <name type="scientific">Caenimonas terrae</name>
    <dbReference type="NCBI Taxonomy" id="696074"/>
    <lineage>
        <taxon>Bacteria</taxon>
        <taxon>Pseudomonadati</taxon>
        <taxon>Pseudomonadota</taxon>
        <taxon>Betaproteobacteria</taxon>
        <taxon>Burkholderiales</taxon>
        <taxon>Comamonadaceae</taxon>
        <taxon>Caenimonas</taxon>
    </lineage>
</organism>
<evidence type="ECO:0000256" key="1">
    <source>
        <dbReference type="SAM" id="Phobius"/>
    </source>
</evidence>